<dbReference type="AlphaFoldDB" id="A0A2H1J832"/>
<dbReference type="InterPro" id="IPR029068">
    <property type="entry name" value="Glyas_Bleomycin-R_OHBP_Dase"/>
</dbReference>
<dbReference type="RefSeq" id="WP_244195001.1">
    <property type="nucleotide sequence ID" value="NZ_FXYX01000010.1"/>
</dbReference>
<keyword evidence="3" id="KW-1185">Reference proteome</keyword>
<evidence type="ECO:0000313" key="2">
    <source>
        <dbReference type="EMBL" id="SMX83665.1"/>
    </source>
</evidence>
<evidence type="ECO:0000313" key="3">
    <source>
        <dbReference type="Proteomes" id="UP000234382"/>
    </source>
</evidence>
<dbReference type="SUPFAM" id="SSF54593">
    <property type="entry name" value="Glyoxalase/Bleomycin resistance protein/Dihydroxybiphenyl dioxygenase"/>
    <property type="match status" value="1"/>
</dbReference>
<gene>
    <name evidence="2" type="ORF">BI49514_01728</name>
</gene>
<organism evidence="2 3">
    <name type="scientific">Brevibacterium iodinum ATCC 49514</name>
    <dbReference type="NCBI Taxonomy" id="1255616"/>
    <lineage>
        <taxon>Bacteria</taxon>
        <taxon>Bacillati</taxon>
        <taxon>Actinomycetota</taxon>
        <taxon>Actinomycetes</taxon>
        <taxon>Micrococcales</taxon>
        <taxon>Brevibacteriaceae</taxon>
        <taxon>Brevibacterium</taxon>
    </lineage>
</organism>
<dbReference type="Gene3D" id="3.30.720.120">
    <property type="match status" value="1"/>
</dbReference>
<feature type="region of interest" description="Disordered" evidence="1">
    <location>
        <begin position="38"/>
        <end position="59"/>
    </location>
</feature>
<name>A0A2H1J832_9MICO</name>
<reference evidence="3" key="1">
    <citation type="submission" date="2017-03" db="EMBL/GenBank/DDBJ databases">
        <authorList>
            <person name="Monnet C."/>
        </authorList>
    </citation>
    <scope>NUCLEOTIDE SEQUENCE [LARGE SCALE GENOMIC DNA]</scope>
    <source>
        <strain evidence="3">ATCC 49514</strain>
    </source>
</reference>
<feature type="compositionally biased region" description="Basic and acidic residues" evidence="1">
    <location>
        <begin position="41"/>
        <end position="50"/>
    </location>
</feature>
<accession>A0A2H1J832</accession>
<sequence length="59" mass="6494">MSENHANVWPTSRYRDAKAASAFLQEALGFDVIAEYTNADDPDRVDHAELDWPEGGGGE</sequence>
<dbReference type="EMBL" id="FXYX01000010">
    <property type="protein sequence ID" value="SMX83665.1"/>
    <property type="molecule type" value="Genomic_DNA"/>
</dbReference>
<protein>
    <submittedName>
        <fullName evidence="2">Uncharacterized protein</fullName>
    </submittedName>
</protein>
<dbReference type="Proteomes" id="UP000234382">
    <property type="component" value="Unassembled WGS sequence"/>
</dbReference>
<evidence type="ECO:0000256" key="1">
    <source>
        <dbReference type="SAM" id="MobiDB-lite"/>
    </source>
</evidence>
<proteinExistence type="predicted"/>